<keyword evidence="1" id="KW-0472">Membrane</keyword>
<dbReference type="EMBL" id="JBFXLR010000030">
    <property type="protein sequence ID" value="KAL2847114.1"/>
    <property type="molecule type" value="Genomic_DNA"/>
</dbReference>
<protein>
    <submittedName>
        <fullName evidence="2">Uncharacterized protein</fullName>
    </submittedName>
</protein>
<keyword evidence="1" id="KW-0812">Transmembrane</keyword>
<dbReference type="RefSeq" id="XP_070897561.1">
    <property type="nucleotide sequence ID" value="XM_071040655.1"/>
</dbReference>
<keyword evidence="1" id="KW-1133">Transmembrane helix</keyword>
<evidence type="ECO:0000313" key="3">
    <source>
        <dbReference type="Proteomes" id="UP001610444"/>
    </source>
</evidence>
<evidence type="ECO:0000256" key="1">
    <source>
        <dbReference type="SAM" id="Phobius"/>
    </source>
</evidence>
<comment type="caution">
    <text evidence="2">The sequence shown here is derived from an EMBL/GenBank/DDBJ whole genome shotgun (WGS) entry which is preliminary data.</text>
</comment>
<keyword evidence="3" id="KW-1185">Reference proteome</keyword>
<feature type="transmembrane region" description="Helical" evidence="1">
    <location>
        <begin position="34"/>
        <end position="57"/>
    </location>
</feature>
<dbReference type="Proteomes" id="UP001610444">
    <property type="component" value="Unassembled WGS sequence"/>
</dbReference>
<evidence type="ECO:0000313" key="2">
    <source>
        <dbReference type="EMBL" id="KAL2847114.1"/>
    </source>
</evidence>
<name>A0ABR4K4F7_9EURO</name>
<reference evidence="2 3" key="1">
    <citation type="submission" date="2024-07" db="EMBL/GenBank/DDBJ databases">
        <title>Section-level genome sequencing and comparative genomics of Aspergillus sections Usti and Cavernicolus.</title>
        <authorList>
            <consortium name="Lawrence Berkeley National Laboratory"/>
            <person name="Nybo J.L."/>
            <person name="Vesth T.C."/>
            <person name="Theobald S."/>
            <person name="Frisvad J.C."/>
            <person name="Larsen T.O."/>
            <person name="Kjaerboelling I."/>
            <person name="Rothschild-Mancinelli K."/>
            <person name="Lyhne E.K."/>
            <person name="Kogle M.E."/>
            <person name="Barry K."/>
            <person name="Clum A."/>
            <person name="Na H."/>
            <person name="Ledsgaard L."/>
            <person name="Lin J."/>
            <person name="Lipzen A."/>
            <person name="Kuo A."/>
            <person name="Riley R."/>
            <person name="Mondo S."/>
            <person name="LaButti K."/>
            <person name="Haridas S."/>
            <person name="Pangalinan J."/>
            <person name="Salamov A.A."/>
            <person name="Simmons B.A."/>
            <person name="Magnuson J.K."/>
            <person name="Chen J."/>
            <person name="Drula E."/>
            <person name="Henrissat B."/>
            <person name="Wiebenga A."/>
            <person name="Lubbers R.J."/>
            <person name="Gomes A.C."/>
            <person name="Macurrencykelacurrency M.R."/>
            <person name="Stajich J."/>
            <person name="Grigoriev I.V."/>
            <person name="Mortensen U.H."/>
            <person name="De vries R.P."/>
            <person name="Baker S.E."/>
            <person name="Andersen M.R."/>
        </authorList>
    </citation>
    <scope>NUCLEOTIDE SEQUENCE [LARGE SCALE GENOMIC DNA]</scope>
    <source>
        <strain evidence="2 3">CBS 756.74</strain>
    </source>
</reference>
<gene>
    <name evidence="2" type="ORF">BJX68DRAFT_240234</name>
</gene>
<dbReference type="GeneID" id="98155819"/>
<proteinExistence type="predicted"/>
<sequence length="70" mass="8182">MSFFRCIILCLLSYQGRCMVFLFLDSVCLCLPYHFLLLFLSFLSFLCFLFLFDLSVFNTVTKPFNMAPGL</sequence>
<organism evidence="2 3">
    <name type="scientific">Aspergillus pseudodeflectus</name>
    <dbReference type="NCBI Taxonomy" id="176178"/>
    <lineage>
        <taxon>Eukaryota</taxon>
        <taxon>Fungi</taxon>
        <taxon>Dikarya</taxon>
        <taxon>Ascomycota</taxon>
        <taxon>Pezizomycotina</taxon>
        <taxon>Eurotiomycetes</taxon>
        <taxon>Eurotiomycetidae</taxon>
        <taxon>Eurotiales</taxon>
        <taxon>Aspergillaceae</taxon>
        <taxon>Aspergillus</taxon>
        <taxon>Aspergillus subgen. Nidulantes</taxon>
    </lineage>
</organism>
<accession>A0ABR4K4F7</accession>